<dbReference type="SUPFAM" id="SSF53474">
    <property type="entry name" value="alpha/beta-Hydrolases"/>
    <property type="match status" value="1"/>
</dbReference>
<dbReference type="EC" id="4.2.99.20" evidence="2"/>
<dbReference type="InterPro" id="IPR000073">
    <property type="entry name" value="AB_hydrolase_1"/>
</dbReference>
<keyword evidence="3" id="KW-1185">Reference proteome</keyword>
<proteinExistence type="predicted"/>
<evidence type="ECO:0000313" key="2">
    <source>
        <dbReference type="EMBL" id="WIO45964.1"/>
    </source>
</evidence>
<sequence>MKRSTRPPSLRQIAAALGCEERQRNGICWLECNTSANKVAVVVHGVTGGKIDMMPLARQYVRAGYAVYAVDLPGHGGSELPELRSYDDLAAWLARVIDAIGRTPDLLSSNSYGSSVVYRYMVNGLLPQKTRVVLACPTPHTSQVSNALQVVSTHMPKKAFWAVYNIYLGQLIRGVVGMNTYDRDTWSWFLESEKYKKATTTLRTSTILSTLLYNDNPFTASPSLEVQRRITVVMGARDRVVSEKARNAMRQLLPEAKIRIVPSAGHILHFEAWRDLLPDEPGARNMIY</sequence>
<dbReference type="RefSeq" id="WP_376754327.1">
    <property type="nucleotide sequence ID" value="NZ_CP124550.1"/>
</dbReference>
<evidence type="ECO:0000313" key="3">
    <source>
        <dbReference type="Proteomes" id="UP001177295"/>
    </source>
</evidence>
<keyword evidence="2" id="KW-0456">Lyase</keyword>
<reference evidence="2 3" key="1">
    <citation type="journal article" date="2023" name="Cell">
        <title>Genetic manipulation of Patescibacteria provides mechanistic insights into microbial dark matter and the epibiotic lifestyle.</title>
        <authorList>
            <person name="Wang Y."/>
            <person name="Gallagher L.A."/>
            <person name="Andrade P.A."/>
            <person name="Liu A."/>
            <person name="Humphreys I.R."/>
            <person name="Turkarslan S."/>
            <person name="Cutler K.J."/>
            <person name="Arrieta-Ortiz M.L."/>
            <person name="Li Y."/>
            <person name="Radey M.C."/>
            <person name="McLean J.S."/>
            <person name="Cong Q."/>
            <person name="Baker D."/>
            <person name="Baliga N.S."/>
            <person name="Peterson S.B."/>
            <person name="Mougous J.D."/>
        </authorList>
    </citation>
    <scope>NUCLEOTIDE SEQUENCE [LARGE SCALE GENOMIC DNA]</scope>
    <source>
        <strain evidence="2 3">ML1</strain>
    </source>
</reference>
<evidence type="ECO:0000259" key="1">
    <source>
        <dbReference type="Pfam" id="PF12697"/>
    </source>
</evidence>
<accession>A0ABY8WYP9</accession>
<dbReference type="InterPro" id="IPR029058">
    <property type="entry name" value="AB_hydrolase_fold"/>
</dbReference>
<dbReference type="GO" id="GO:0070205">
    <property type="term" value="F:2-succinyl-6-hydroxy-2,4-cyclohexadiene-1-carboxylate synthase activity"/>
    <property type="evidence" value="ECO:0007669"/>
    <property type="project" value="UniProtKB-EC"/>
</dbReference>
<dbReference type="Pfam" id="PF12697">
    <property type="entry name" value="Abhydrolase_6"/>
    <property type="match status" value="1"/>
</dbReference>
<name>A0ABY8WYP9_9BACT</name>
<dbReference type="PANTHER" id="PTHR46438">
    <property type="entry name" value="ALPHA/BETA-HYDROLASES SUPERFAMILY PROTEIN"/>
    <property type="match status" value="1"/>
</dbReference>
<feature type="domain" description="AB hydrolase-1" evidence="1">
    <location>
        <begin position="41"/>
        <end position="275"/>
    </location>
</feature>
<organism evidence="2 3">
    <name type="scientific">Candidatus Southlakia epibionticum</name>
    <dbReference type="NCBI Taxonomy" id="3043284"/>
    <lineage>
        <taxon>Bacteria</taxon>
        <taxon>Candidatus Saccharimonadota</taxon>
        <taxon>Candidatus Saccharimonadia</taxon>
        <taxon>Candidatus Saccharimonadales</taxon>
        <taxon>Candidatus Saccharimonadaceae</taxon>
        <taxon>Candidatus Southlakia</taxon>
    </lineage>
</organism>
<protein>
    <submittedName>
        <fullName evidence="2">2-succinyl-6-hydroxy-2, 4-cyclohexadiene-1-carboxylate synthase</fullName>
        <ecNumber evidence="2">4.2.99.20</ecNumber>
    </submittedName>
</protein>
<dbReference type="EMBL" id="CP124550">
    <property type="protein sequence ID" value="WIO45964.1"/>
    <property type="molecule type" value="Genomic_DNA"/>
</dbReference>
<dbReference type="Gene3D" id="3.40.50.1820">
    <property type="entry name" value="alpha/beta hydrolase"/>
    <property type="match status" value="1"/>
</dbReference>
<dbReference type="Proteomes" id="UP001177295">
    <property type="component" value="Chromosome"/>
</dbReference>
<gene>
    <name evidence="2" type="primary">menH</name>
    <name evidence="2" type="ORF">SEML1_0336</name>
</gene>